<name>A0A3N1PGA1_9GAMM</name>
<proteinExistence type="predicted"/>
<gene>
    <name evidence="1" type="ORF">EDC28_104268</name>
</gene>
<sequence length="171" mass="19470">MALLPPHCRSTNLNELPPMSLVLCHIDDSFSHTMLLERGSQYQLLDDEEALLHYLTEDYLGMVAHAGELDEDQQESARERFIQLGQFMEGQALADALNDLTVGLRRIVYLDSLDALCEQSSPFADALRRFFWEQDEDGDEDDPIAPVPMDRADDLLAVLDEFLVDGEYRHI</sequence>
<dbReference type="STRING" id="584787.GCA_001247655_01133"/>
<organism evidence="1 2">
    <name type="scientific">Gallaecimonas pentaromativorans</name>
    <dbReference type="NCBI Taxonomy" id="584787"/>
    <lineage>
        <taxon>Bacteria</taxon>
        <taxon>Pseudomonadati</taxon>
        <taxon>Pseudomonadota</taxon>
        <taxon>Gammaproteobacteria</taxon>
        <taxon>Enterobacterales</taxon>
        <taxon>Gallaecimonadaceae</taxon>
        <taxon>Gallaecimonas</taxon>
    </lineage>
</organism>
<evidence type="ECO:0000313" key="2">
    <source>
        <dbReference type="Proteomes" id="UP000268033"/>
    </source>
</evidence>
<protein>
    <submittedName>
        <fullName evidence="1">Uncharacterized protein</fullName>
    </submittedName>
</protein>
<reference evidence="1 2" key="1">
    <citation type="submission" date="2018-11" db="EMBL/GenBank/DDBJ databases">
        <title>Genomic Encyclopedia of Type Strains, Phase IV (KMG-IV): sequencing the most valuable type-strain genomes for metagenomic binning, comparative biology and taxonomic classification.</title>
        <authorList>
            <person name="Goeker M."/>
        </authorList>
    </citation>
    <scope>NUCLEOTIDE SEQUENCE [LARGE SCALE GENOMIC DNA]</scope>
    <source>
        <strain evidence="1 2">DSM 21945</strain>
    </source>
</reference>
<dbReference type="EMBL" id="RJUL01000004">
    <property type="protein sequence ID" value="ROQ27615.1"/>
    <property type="molecule type" value="Genomic_DNA"/>
</dbReference>
<dbReference type="AlphaFoldDB" id="A0A3N1PGA1"/>
<evidence type="ECO:0000313" key="1">
    <source>
        <dbReference type="EMBL" id="ROQ27615.1"/>
    </source>
</evidence>
<accession>A0A3N1PGA1</accession>
<comment type="caution">
    <text evidence="1">The sequence shown here is derived from an EMBL/GenBank/DDBJ whole genome shotgun (WGS) entry which is preliminary data.</text>
</comment>
<dbReference type="Proteomes" id="UP000268033">
    <property type="component" value="Unassembled WGS sequence"/>
</dbReference>
<keyword evidence="2" id="KW-1185">Reference proteome</keyword>